<name>A0A923MLS4_9FIRM</name>
<comment type="caution">
    <text evidence="8">The sequence shown here is derived from an EMBL/GenBank/DDBJ whole genome shotgun (WGS) entry which is preliminary data.</text>
</comment>
<feature type="transmembrane region" description="Helical" evidence="6">
    <location>
        <begin position="35"/>
        <end position="56"/>
    </location>
</feature>
<dbReference type="GO" id="GO:0016020">
    <property type="term" value="C:membrane"/>
    <property type="evidence" value="ECO:0007669"/>
    <property type="project" value="UniProtKB-SubCell"/>
</dbReference>
<feature type="transmembrane region" description="Helical" evidence="6">
    <location>
        <begin position="244"/>
        <end position="261"/>
    </location>
</feature>
<gene>
    <name evidence="8" type="ORF">H8Z83_17450</name>
</gene>
<dbReference type="GO" id="GO:0055085">
    <property type="term" value="P:transmembrane transport"/>
    <property type="evidence" value="ECO:0007669"/>
    <property type="project" value="InterPro"/>
</dbReference>
<feature type="domain" description="Citrate transporter-like" evidence="7">
    <location>
        <begin position="15"/>
        <end position="299"/>
    </location>
</feature>
<accession>A0A923MLS4</accession>
<sequence>MHTIRSWCRANAMLVISLLAAAATAFFVPPDSAYLGYYDLKTLSCLFSVLAVVGALRDLDIFSALSQRMVHTFSTVRGVCTALVIITMFGSMLLTNDTALLTFLPLGWFVLSVTGQEKHAALLFILQNCAANLCGMITPFGNPQNLYLFSYYGIPAGTFFSVMLPPFILSTVLILLCCLLFPKDRLTVPEAQVVVDRRRAAVYGGLFCLAVAMVLRLIPYGPGLAVIVLALWFLDRHALKSVDWGLLATFAAFFTFSGNLARMEPVRMLFVRLLSHGTMLISALTCQIISNVPAAILLSRFTQNARGLLVGVNIGGAGTLVASLASLITFREYTRRVPGGAKHFLILFSAISFAFLAVLLAAMSFLG</sequence>
<evidence type="ECO:0000313" key="8">
    <source>
        <dbReference type="EMBL" id="MBC5772076.1"/>
    </source>
</evidence>
<dbReference type="PANTHER" id="PTHR43568:SF1">
    <property type="entry name" value="P PROTEIN"/>
    <property type="match status" value="1"/>
</dbReference>
<keyword evidence="3 6" id="KW-0812">Transmembrane</keyword>
<keyword evidence="2" id="KW-0813">Transport</keyword>
<protein>
    <submittedName>
        <fullName evidence="8">Citrate transporter</fullName>
    </submittedName>
</protein>
<evidence type="ECO:0000256" key="6">
    <source>
        <dbReference type="SAM" id="Phobius"/>
    </source>
</evidence>
<dbReference type="RefSeq" id="WP_187016223.1">
    <property type="nucleotide sequence ID" value="NZ_JACOQI010000030.1"/>
</dbReference>
<evidence type="ECO:0000313" key="9">
    <source>
        <dbReference type="Proteomes" id="UP000620327"/>
    </source>
</evidence>
<dbReference type="PANTHER" id="PTHR43568">
    <property type="entry name" value="P PROTEIN"/>
    <property type="match status" value="1"/>
</dbReference>
<evidence type="ECO:0000256" key="4">
    <source>
        <dbReference type="ARBA" id="ARBA00022989"/>
    </source>
</evidence>
<feature type="transmembrane region" description="Helical" evidence="6">
    <location>
        <begin position="343"/>
        <end position="366"/>
    </location>
</feature>
<dbReference type="AlphaFoldDB" id="A0A923MLS4"/>
<feature type="transmembrane region" description="Helical" evidence="6">
    <location>
        <begin position="202"/>
        <end position="232"/>
    </location>
</feature>
<feature type="transmembrane region" description="Helical" evidence="6">
    <location>
        <begin position="273"/>
        <end position="296"/>
    </location>
</feature>
<dbReference type="EMBL" id="JACOQI010000030">
    <property type="protein sequence ID" value="MBC5772076.1"/>
    <property type="molecule type" value="Genomic_DNA"/>
</dbReference>
<dbReference type="InterPro" id="IPR004680">
    <property type="entry name" value="Cit_transptr-like_dom"/>
</dbReference>
<evidence type="ECO:0000256" key="5">
    <source>
        <dbReference type="ARBA" id="ARBA00023136"/>
    </source>
</evidence>
<comment type="subcellular location">
    <subcellularLocation>
        <location evidence="1">Membrane</location>
        <topology evidence="1">Multi-pass membrane protein</topology>
    </subcellularLocation>
</comment>
<evidence type="ECO:0000256" key="3">
    <source>
        <dbReference type="ARBA" id="ARBA00022692"/>
    </source>
</evidence>
<dbReference type="Proteomes" id="UP000620327">
    <property type="component" value="Unassembled WGS sequence"/>
</dbReference>
<dbReference type="InterPro" id="IPR051475">
    <property type="entry name" value="Diverse_Ion_Transporter"/>
</dbReference>
<proteinExistence type="predicted"/>
<feature type="transmembrane region" description="Helical" evidence="6">
    <location>
        <begin position="76"/>
        <end position="93"/>
    </location>
</feature>
<evidence type="ECO:0000259" key="7">
    <source>
        <dbReference type="Pfam" id="PF03600"/>
    </source>
</evidence>
<evidence type="ECO:0000256" key="2">
    <source>
        <dbReference type="ARBA" id="ARBA00022448"/>
    </source>
</evidence>
<organism evidence="8 9">
    <name type="scientific">Dysosmobacter segnis</name>
    <dbReference type="NCBI Taxonomy" id="2763042"/>
    <lineage>
        <taxon>Bacteria</taxon>
        <taxon>Bacillati</taxon>
        <taxon>Bacillota</taxon>
        <taxon>Clostridia</taxon>
        <taxon>Eubacteriales</taxon>
        <taxon>Oscillospiraceae</taxon>
        <taxon>Dysosmobacter</taxon>
    </lineage>
</organism>
<keyword evidence="5 6" id="KW-0472">Membrane</keyword>
<keyword evidence="4 6" id="KW-1133">Transmembrane helix</keyword>
<dbReference type="Pfam" id="PF03600">
    <property type="entry name" value="CitMHS"/>
    <property type="match status" value="1"/>
</dbReference>
<reference evidence="8" key="1">
    <citation type="submission" date="2020-08" db="EMBL/GenBank/DDBJ databases">
        <title>Genome public.</title>
        <authorList>
            <person name="Liu C."/>
            <person name="Sun Q."/>
        </authorList>
    </citation>
    <scope>NUCLEOTIDE SEQUENCE</scope>
    <source>
        <strain evidence="8">BX15</strain>
    </source>
</reference>
<feature type="transmembrane region" description="Helical" evidence="6">
    <location>
        <begin position="12"/>
        <end position="29"/>
    </location>
</feature>
<keyword evidence="9" id="KW-1185">Reference proteome</keyword>
<evidence type="ECO:0000256" key="1">
    <source>
        <dbReference type="ARBA" id="ARBA00004141"/>
    </source>
</evidence>
<feature type="transmembrane region" description="Helical" evidence="6">
    <location>
        <begin position="160"/>
        <end position="181"/>
    </location>
</feature>
<feature type="transmembrane region" description="Helical" evidence="6">
    <location>
        <begin position="308"/>
        <end position="331"/>
    </location>
</feature>